<organism evidence="1 2">
    <name type="scientific">Acidithiobacillus ferridurans</name>
    <dbReference type="NCBI Taxonomy" id="1232575"/>
    <lineage>
        <taxon>Bacteria</taxon>
        <taxon>Pseudomonadati</taxon>
        <taxon>Pseudomonadota</taxon>
        <taxon>Acidithiobacillia</taxon>
        <taxon>Acidithiobacillales</taxon>
        <taxon>Acidithiobacillaceae</taxon>
        <taxon>Acidithiobacillus</taxon>
    </lineage>
</organism>
<proteinExistence type="predicted"/>
<sequence length="65" mass="7130">MMTPYDKLKSLPQAEGYLKPGAVQFPPKGLKPPLKSSELVPITLHARVQAYSRLAGVLLMPVKEV</sequence>
<reference evidence="1 2" key="1">
    <citation type="journal article" date="2018" name="Microbiol. Resour. Announc.">
        <title>Complete Genome Sequence of Acidithiobacillus ferridurans JCM 18981.</title>
        <authorList>
            <person name="Miyauchi T."/>
            <person name="Kouzuma A."/>
            <person name="Abe T."/>
            <person name="Watanabe K."/>
        </authorList>
    </citation>
    <scope>NUCLEOTIDE SEQUENCE [LARGE SCALE GENOMIC DNA]</scope>
    <source>
        <strain evidence="2">ATCC 33020 / DSM 29468 / JCM 18981 / 11Fe</strain>
    </source>
</reference>
<evidence type="ECO:0000313" key="1">
    <source>
        <dbReference type="EMBL" id="BBF66219.1"/>
    </source>
</evidence>
<protein>
    <submittedName>
        <fullName evidence="1">Uncharacterized protein</fullName>
    </submittedName>
</protein>
<dbReference type="AlphaFoldDB" id="A0A2Z6IL68"/>
<dbReference type="Proteomes" id="UP000280188">
    <property type="component" value="Chromosome"/>
</dbReference>
<evidence type="ECO:0000313" key="2">
    <source>
        <dbReference type="Proteomes" id="UP000280188"/>
    </source>
</evidence>
<keyword evidence="2" id="KW-1185">Reference proteome</keyword>
<accession>A0A2Z6IL68</accession>
<dbReference type="EMBL" id="AP018795">
    <property type="protein sequence ID" value="BBF66219.1"/>
    <property type="molecule type" value="Genomic_DNA"/>
</dbReference>
<name>A0A2Z6IL68_ACIFI</name>
<dbReference type="KEGG" id="afj:AFERRID_24370"/>
<gene>
    <name evidence="1" type="ORF">AFERRID_24370</name>
</gene>